<dbReference type="InterPro" id="IPR015943">
    <property type="entry name" value="WD40/YVTN_repeat-like_dom_sf"/>
</dbReference>
<keyword evidence="2" id="KW-1185">Reference proteome</keyword>
<dbReference type="Proteomes" id="UP000324832">
    <property type="component" value="Unassembled WGS sequence"/>
</dbReference>
<sequence>MLSCKTFYNLIISDNRLWKYLFREKLIVHSPYNSTITLTWYNKCRISQNWRKGIFKSMTIIHHKTNYMPWLQMFPEVLYLSVGSKLECYSTNFVLHNKMLWSLDVPIVKRYDVRTNDISRFIVKDNLIVCGNRDGSTAIFKKFEAKRKPQLLKHLKNCHDDGHIEVTAVEAIDRLLVTGTNSDSNICLWSLKRDKNSPKSVKLSDCVGCRSLAINEQEKKLAIGPNGNWKRYV</sequence>
<name>A0A5E4PXI1_9NEOP</name>
<reference evidence="1 2" key="1">
    <citation type="submission" date="2017-07" db="EMBL/GenBank/DDBJ databases">
        <authorList>
            <person name="Talla V."/>
            <person name="Backstrom N."/>
        </authorList>
    </citation>
    <scope>NUCLEOTIDE SEQUENCE [LARGE SCALE GENOMIC DNA]</scope>
</reference>
<gene>
    <name evidence="1" type="ORF">LSINAPIS_LOCUS2926</name>
</gene>
<proteinExistence type="predicted"/>
<evidence type="ECO:0000313" key="2">
    <source>
        <dbReference type="Proteomes" id="UP000324832"/>
    </source>
</evidence>
<dbReference type="Gene3D" id="2.130.10.10">
    <property type="entry name" value="YVTN repeat-like/Quinoprotein amine dehydrogenase"/>
    <property type="match status" value="1"/>
</dbReference>
<organism evidence="1 2">
    <name type="scientific">Leptidea sinapis</name>
    <dbReference type="NCBI Taxonomy" id="189913"/>
    <lineage>
        <taxon>Eukaryota</taxon>
        <taxon>Metazoa</taxon>
        <taxon>Ecdysozoa</taxon>
        <taxon>Arthropoda</taxon>
        <taxon>Hexapoda</taxon>
        <taxon>Insecta</taxon>
        <taxon>Pterygota</taxon>
        <taxon>Neoptera</taxon>
        <taxon>Endopterygota</taxon>
        <taxon>Lepidoptera</taxon>
        <taxon>Glossata</taxon>
        <taxon>Ditrysia</taxon>
        <taxon>Papilionoidea</taxon>
        <taxon>Pieridae</taxon>
        <taxon>Dismorphiinae</taxon>
        <taxon>Leptidea</taxon>
    </lineage>
</organism>
<evidence type="ECO:0008006" key="3">
    <source>
        <dbReference type="Google" id="ProtNLM"/>
    </source>
</evidence>
<evidence type="ECO:0000313" key="1">
    <source>
        <dbReference type="EMBL" id="VVC89894.1"/>
    </source>
</evidence>
<dbReference type="AlphaFoldDB" id="A0A5E4PXI1"/>
<accession>A0A5E4PXI1</accession>
<dbReference type="InterPro" id="IPR036322">
    <property type="entry name" value="WD40_repeat_dom_sf"/>
</dbReference>
<dbReference type="EMBL" id="FZQP02000670">
    <property type="protein sequence ID" value="VVC89894.1"/>
    <property type="molecule type" value="Genomic_DNA"/>
</dbReference>
<protein>
    <recommendedName>
        <fullName evidence="3">F-box domain-containing protein</fullName>
    </recommendedName>
</protein>
<dbReference type="SUPFAM" id="SSF50978">
    <property type="entry name" value="WD40 repeat-like"/>
    <property type="match status" value="1"/>
</dbReference>